<dbReference type="GO" id="GO:0004674">
    <property type="term" value="F:protein serine/threonine kinase activity"/>
    <property type="evidence" value="ECO:0007669"/>
    <property type="project" value="UniProtKB-UniRule"/>
</dbReference>
<protein>
    <recommendedName>
        <fullName evidence="8">Serine/threonine-protein kinase B</fullName>
        <ecNumber evidence="8">2.7.11.1</ecNumber>
    </recommendedName>
</protein>
<evidence type="ECO:0000256" key="1">
    <source>
        <dbReference type="ARBA" id="ARBA00022527"/>
    </source>
</evidence>
<dbReference type="InterPro" id="IPR001646">
    <property type="entry name" value="5peptide_repeat"/>
</dbReference>
<dbReference type="InterPro" id="IPR017441">
    <property type="entry name" value="Protein_kinase_ATP_BS"/>
</dbReference>
<dbReference type="OrthoDB" id="437733at2"/>
<dbReference type="PROSITE" id="PS00107">
    <property type="entry name" value="PROTEIN_KINASE_ATP"/>
    <property type="match status" value="1"/>
</dbReference>
<evidence type="ECO:0000256" key="8">
    <source>
        <dbReference type="PIRNR" id="PIRNR000647"/>
    </source>
</evidence>
<dbReference type="Pfam" id="PF00805">
    <property type="entry name" value="Pentapeptide"/>
    <property type="match status" value="2"/>
</dbReference>
<evidence type="ECO:0000256" key="2">
    <source>
        <dbReference type="ARBA" id="ARBA00022679"/>
    </source>
</evidence>
<dbReference type="EC" id="2.7.11.1" evidence="8"/>
<dbReference type="Gene3D" id="1.10.510.10">
    <property type="entry name" value="Transferase(Phosphotransferase) domain 1"/>
    <property type="match status" value="1"/>
</dbReference>
<feature type="domain" description="Protein kinase" evidence="11">
    <location>
        <begin position="34"/>
        <end position="300"/>
    </location>
</feature>
<dbReference type="PATRIC" id="fig|56107.3.peg.1215"/>
<dbReference type="eggNOG" id="COG0515">
    <property type="taxonomic scope" value="Bacteria"/>
</dbReference>
<dbReference type="HOGENOM" id="CLU_000288_135_5_3"/>
<dbReference type="PIRSF" id="PIRSF000647">
    <property type="entry name" value="Ser/Thr_PK_SpkB"/>
    <property type="match status" value="1"/>
</dbReference>
<dbReference type="Gene3D" id="2.160.20.80">
    <property type="entry name" value="E3 ubiquitin-protein ligase SopA"/>
    <property type="match status" value="1"/>
</dbReference>
<evidence type="ECO:0000256" key="5">
    <source>
        <dbReference type="ARBA" id="ARBA00022840"/>
    </source>
</evidence>
<dbReference type="InterPro" id="IPR016252">
    <property type="entry name" value="Ser/Thr_kinase_SpkB"/>
</dbReference>
<comment type="catalytic activity">
    <reaction evidence="6 8">
        <text>L-threonyl-[protein] + ATP = O-phospho-L-threonyl-[protein] + ADP + H(+)</text>
        <dbReference type="Rhea" id="RHEA:46608"/>
        <dbReference type="Rhea" id="RHEA-COMP:11060"/>
        <dbReference type="Rhea" id="RHEA-COMP:11605"/>
        <dbReference type="ChEBI" id="CHEBI:15378"/>
        <dbReference type="ChEBI" id="CHEBI:30013"/>
        <dbReference type="ChEBI" id="CHEBI:30616"/>
        <dbReference type="ChEBI" id="CHEBI:61977"/>
        <dbReference type="ChEBI" id="CHEBI:456216"/>
        <dbReference type="EC" id="2.7.11.1"/>
    </reaction>
</comment>
<keyword evidence="3 8" id="KW-0547">Nucleotide-binding</keyword>
<dbReference type="SUPFAM" id="SSF56112">
    <property type="entry name" value="Protein kinase-like (PK-like)"/>
    <property type="match status" value="1"/>
</dbReference>
<keyword evidence="2 8" id="KW-0808">Transferase</keyword>
<dbReference type="GO" id="GO:0106310">
    <property type="term" value="F:protein serine kinase activity"/>
    <property type="evidence" value="ECO:0007669"/>
    <property type="project" value="RHEA"/>
</dbReference>
<dbReference type="CDD" id="cd14014">
    <property type="entry name" value="STKc_PknB_like"/>
    <property type="match status" value="1"/>
</dbReference>
<dbReference type="EMBL" id="CP003642">
    <property type="protein sequence ID" value="AFZ23390.1"/>
    <property type="molecule type" value="Genomic_DNA"/>
</dbReference>
<keyword evidence="13" id="KW-1185">Reference proteome</keyword>
<dbReference type="Pfam" id="PF00069">
    <property type="entry name" value="Pkinase"/>
    <property type="match status" value="1"/>
</dbReference>
<gene>
    <name evidence="12" type="ORF">Cylst_1075</name>
</gene>
<comment type="similarity">
    <text evidence="8">Belongs to the protein kinase superfamily. Ser/Thr protein kinase family.</text>
</comment>
<dbReference type="RefSeq" id="WP_015206646.1">
    <property type="nucleotide sequence ID" value="NC_019757.1"/>
</dbReference>
<dbReference type="Proteomes" id="UP000010475">
    <property type="component" value="Chromosome"/>
</dbReference>
<proteinExistence type="inferred from homology"/>
<dbReference type="KEGG" id="csg:Cylst_1075"/>
<keyword evidence="5 8" id="KW-0067">ATP-binding</keyword>
<evidence type="ECO:0000256" key="9">
    <source>
        <dbReference type="PROSITE-ProRule" id="PRU10141"/>
    </source>
</evidence>
<dbReference type="PANTHER" id="PTHR24363:SF0">
    <property type="entry name" value="SERINE_THREONINE KINASE LIKE DOMAIN CONTAINING 1"/>
    <property type="match status" value="1"/>
</dbReference>
<keyword evidence="4 8" id="KW-0418">Kinase</keyword>
<reference evidence="12 13" key="1">
    <citation type="submission" date="2012-06" db="EMBL/GenBank/DDBJ databases">
        <title>Finished chromosome of genome of Cylindrospermum stagnale PCC 7417.</title>
        <authorList>
            <consortium name="US DOE Joint Genome Institute"/>
            <person name="Gugger M."/>
            <person name="Coursin T."/>
            <person name="Rippka R."/>
            <person name="Tandeau De Marsac N."/>
            <person name="Huntemann M."/>
            <person name="Wei C.-L."/>
            <person name="Han J."/>
            <person name="Detter J.C."/>
            <person name="Han C."/>
            <person name="Tapia R."/>
            <person name="Chen A."/>
            <person name="Kyrpides N."/>
            <person name="Mavromatis K."/>
            <person name="Markowitz V."/>
            <person name="Szeto E."/>
            <person name="Ivanova N."/>
            <person name="Pagani I."/>
            <person name="Pati A."/>
            <person name="Goodwin L."/>
            <person name="Nordberg H.P."/>
            <person name="Cantor M.N."/>
            <person name="Hua S.X."/>
            <person name="Woyke T."/>
            <person name="Kerfeld C.A."/>
        </authorList>
    </citation>
    <scope>NUCLEOTIDE SEQUENCE [LARGE SCALE GENOMIC DNA]</scope>
    <source>
        <strain evidence="12 13">PCC 7417</strain>
    </source>
</reference>
<feature type="compositionally biased region" description="Low complexity" evidence="10">
    <location>
        <begin position="386"/>
        <end position="399"/>
    </location>
</feature>
<dbReference type="NCBIfam" id="NF045510">
    <property type="entry name" value="4Cys_prefix_kin"/>
    <property type="match status" value="1"/>
</dbReference>
<evidence type="ECO:0000313" key="12">
    <source>
        <dbReference type="EMBL" id="AFZ23390.1"/>
    </source>
</evidence>
<dbReference type="SUPFAM" id="SSF141571">
    <property type="entry name" value="Pentapeptide repeat-like"/>
    <property type="match status" value="1"/>
</dbReference>
<dbReference type="STRING" id="56107.Cylst_1075"/>
<dbReference type="GO" id="GO:0005524">
    <property type="term" value="F:ATP binding"/>
    <property type="evidence" value="ECO:0007669"/>
    <property type="project" value="UniProtKB-UniRule"/>
</dbReference>
<evidence type="ECO:0000259" key="11">
    <source>
        <dbReference type="PROSITE" id="PS50011"/>
    </source>
</evidence>
<dbReference type="eggNOG" id="COG1357">
    <property type="taxonomic scope" value="Bacteria"/>
</dbReference>
<dbReference type="Gene3D" id="3.30.200.20">
    <property type="entry name" value="Phosphorylase Kinase, domain 1"/>
    <property type="match status" value="1"/>
</dbReference>
<organism evidence="12 13">
    <name type="scientific">Cylindrospermum stagnale PCC 7417</name>
    <dbReference type="NCBI Taxonomy" id="56107"/>
    <lineage>
        <taxon>Bacteria</taxon>
        <taxon>Bacillati</taxon>
        <taxon>Cyanobacteriota</taxon>
        <taxon>Cyanophyceae</taxon>
        <taxon>Nostocales</taxon>
        <taxon>Nostocaceae</taxon>
        <taxon>Cylindrospermum</taxon>
    </lineage>
</organism>
<evidence type="ECO:0000256" key="3">
    <source>
        <dbReference type="ARBA" id="ARBA00022741"/>
    </source>
</evidence>
<feature type="binding site" evidence="9">
    <location>
        <position position="65"/>
    </location>
    <ligand>
        <name>ATP</name>
        <dbReference type="ChEBI" id="CHEBI:30616"/>
    </ligand>
</feature>
<keyword evidence="1 8" id="KW-0723">Serine/threonine-protein kinase</keyword>
<evidence type="ECO:0000313" key="13">
    <source>
        <dbReference type="Proteomes" id="UP000010475"/>
    </source>
</evidence>
<name>K9WSM8_9NOST</name>
<evidence type="ECO:0000256" key="10">
    <source>
        <dbReference type="SAM" id="MobiDB-lite"/>
    </source>
</evidence>
<sequence>MSYCLNPTCLNPENLAQSQRCQSCGSQLLLRDRYRVIEPLGQGGFGATFLANDQVLPGEPSCVIKQLRPSGTAPHILQMARELFEREAKTLGKIGNHPQIPRLLDYFEEQEQFYLVQEYISGSTLQQEVKQHGNYSEAGVKQFLSEIMPLLQYIHELKVIHRDIKPANLIRRDQDARMVLIDFGAVKNQVSQGANQSGQTALTAYAIGTPGFAPPEQMAMRPVYASDIYAVGVTCIYLLTGKTPKDLEYNPTTGEMMWEQMVHVSEHLSNVLRKMLEVSVRNRYRSAEEVLRALEIEPYLESLAKGLLVKSDTPVKEPPNNRLENSAILWNHPTPTPTSGTNTSASVAQVAAAIRARRAKAAEAAGLQATGMHQKSAIAKSTTLPNSNSNGNGSQTQTSKVERKLDTQGLLTAYLKGRRDFALHNLNLLNLSGADLSETNFHSAQLQKTNLQGANLQNSDFGRASLTRANLKDANLNKAYFNHTDLEGADLRGADLSYAYLSNANLRGANLCGANLTGAKVSDEQLALAKTNWMTIRPNGKRGLL</sequence>
<dbReference type="InterPro" id="IPR011009">
    <property type="entry name" value="Kinase-like_dom_sf"/>
</dbReference>
<evidence type="ECO:0000256" key="7">
    <source>
        <dbReference type="ARBA" id="ARBA00048679"/>
    </source>
</evidence>
<comment type="catalytic activity">
    <reaction evidence="7 8">
        <text>L-seryl-[protein] + ATP = O-phospho-L-seryl-[protein] + ADP + H(+)</text>
        <dbReference type="Rhea" id="RHEA:17989"/>
        <dbReference type="Rhea" id="RHEA-COMP:9863"/>
        <dbReference type="Rhea" id="RHEA-COMP:11604"/>
        <dbReference type="ChEBI" id="CHEBI:15378"/>
        <dbReference type="ChEBI" id="CHEBI:29999"/>
        <dbReference type="ChEBI" id="CHEBI:30616"/>
        <dbReference type="ChEBI" id="CHEBI:83421"/>
        <dbReference type="ChEBI" id="CHEBI:456216"/>
        <dbReference type="EC" id="2.7.11.1"/>
    </reaction>
</comment>
<accession>K9WSM8</accession>
<evidence type="ECO:0000256" key="6">
    <source>
        <dbReference type="ARBA" id="ARBA00047899"/>
    </source>
</evidence>
<dbReference type="AlphaFoldDB" id="K9WSM8"/>
<dbReference type="PROSITE" id="PS50011">
    <property type="entry name" value="PROTEIN_KINASE_DOM"/>
    <property type="match status" value="1"/>
</dbReference>
<dbReference type="PANTHER" id="PTHR24363">
    <property type="entry name" value="SERINE/THREONINE PROTEIN KINASE"/>
    <property type="match status" value="1"/>
</dbReference>
<evidence type="ECO:0000256" key="4">
    <source>
        <dbReference type="ARBA" id="ARBA00022777"/>
    </source>
</evidence>
<feature type="region of interest" description="Disordered" evidence="10">
    <location>
        <begin position="381"/>
        <end position="403"/>
    </location>
</feature>
<dbReference type="InterPro" id="IPR000719">
    <property type="entry name" value="Prot_kinase_dom"/>
</dbReference>
<dbReference type="SMART" id="SM00220">
    <property type="entry name" value="S_TKc"/>
    <property type="match status" value="1"/>
</dbReference>